<dbReference type="InterPro" id="IPR036691">
    <property type="entry name" value="Endo/exonu/phosph_ase_sf"/>
</dbReference>
<proteinExistence type="predicted"/>
<reference evidence="1" key="2">
    <citation type="submission" date="2023-06" db="EMBL/GenBank/DDBJ databases">
        <authorList>
            <person name="Ma L."/>
            <person name="Liu K.-W."/>
            <person name="Li Z."/>
            <person name="Hsiao Y.-Y."/>
            <person name="Qi Y."/>
            <person name="Fu T."/>
            <person name="Tang G."/>
            <person name="Zhang D."/>
            <person name="Sun W.-H."/>
            <person name="Liu D.-K."/>
            <person name="Li Y."/>
            <person name="Chen G.-Z."/>
            <person name="Liu X.-D."/>
            <person name="Liao X.-Y."/>
            <person name="Jiang Y.-T."/>
            <person name="Yu X."/>
            <person name="Hao Y."/>
            <person name="Huang J."/>
            <person name="Zhao X.-W."/>
            <person name="Ke S."/>
            <person name="Chen Y.-Y."/>
            <person name="Wu W.-L."/>
            <person name="Hsu J.-L."/>
            <person name="Lin Y.-F."/>
            <person name="Huang M.-D."/>
            <person name="Li C.-Y."/>
            <person name="Huang L."/>
            <person name="Wang Z.-W."/>
            <person name="Zhao X."/>
            <person name="Zhong W.-Y."/>
            <person name="Peng D.-H."/>
            <person name="Ahmad S."/>
            <person name="Lan S."/>
            <person name="Zhang J.-S."/>
            <person name="Tsai W.-C."/>
            <person name="Van De Peer Y."/>
            <person name="Liu Z.-J."/>
        </authorList>
    </citation>
    <scope>NUCLEOTIDE SEQUENCE</scope>
    <source>
        <strain evidence="1">CP</strain>
        <tissue evidence="1">Leaves</tissue>
    </source>
</reference>
<name>A0AAV9FX62_ACOCL</name>
<organism evidence="1 2">
    <name type="scientific">Acorus calamus</name>
    <name type="common">Sweet flag</name>
    <dbReference type="NCBI Taxonomy" id="4465"/>
    <lineage>
        <taxon>Eukaryota</taxon>
        <taxon>Viridiplantae</taxon>
        <taxon>Streptophyta</taxon>
        <taxon>Embryophyta</taxon>
        <taxon>Tracheophyta</taxon>
        <taxon>Spermatophyta</taxon>
        <taxon>Magnoliopsida</taxon>
        <taxon>Liliopsida</taxon>
        <taxon>Acoraceae</taxon>
        <taxon>Acorus</taxon>
    </lineage>
</organism>
<sequence>MDMDDRQTIADIGAGLLDEWAFKAARGAAGGILICWNSTLWTAADRSVGNFSLSVLLEDKRTGARWCCSNVYGPNEDAERGTLWEELSAIRAHWNAPVAIMGDFNSGFERGVDEEALFG</sequence>
<protein>
    <recommendedName>
        <fullName evidence="3">Endonuclease/exonuclease/phosphatase family protein</fullName>
    </recommendedName>
</protein>
<comment type="caution">
    <text evidence="1">The sequence shown here is derived from an EMBL/GenBank/DDBJ whole genome shotgun (WGS) entry which is preliminary data.</text>
</comment>
<gene>
    <name evidence="1" type="ORF">QJS10_CPA01g01088</name>
</gene>
<dbReference type="SUPFAM" id="SSF56219">
    <property type="entry name" value="DNase I-like"/>
    <property type="match status" value="1"/>
</dbReference>
<dbReference type="AlphaFoldDB" id="A0AAV9FX62"/>
<evidence type="ECO:0008006" key="3">
    <source>
        <dbReference type="Google" id="ProtNLM"/>
    </source>
</evidence>
<dbReference type="EMBL" id="JAUJYO010000001">
    <property type="protein sequence ID" value="KAK1327233.1"/>
    <property type="molecule type" value="Genomic_DNA"/>
</dbReference>
<dbReference type="Gene3D" id="3.60.10.10">
    <property type="entry name" value="Endonuclease/exonuclease/phosphatase"/>
    <property type="match status" value="1"/>
</dbReference>
<reference evidence="1" key="1">
    <citation type="journal article" date="2023" name="Nat. Commun.">
        <title>Diploid and tetraploid genomes of Acorus and the evolution of monocots.</title>
        <authorList>
            <person name="Ma L."/>
            <person name="Liu K.W."/>
            <person name="Li Z."/>
            <person name="Hsiao Y.Y."/>
            <person name="Qi Y."/>
            <person name="Fu T."/>
            <person name="Tang G.D."/>
            <person name="Zhang D."/>
            <person name="Sun W.H."/>
            <person name="Liu D.K."/>
            <person name="Li Y."/>
            <person name="Chen G.Z."/>
            <person name="Liu X.D."/>
            <person name="Liao X.Y."/>
            <person name="Jiang Y.T."/>
            <person name="Yu X."/>
            <person name="Hao Y."/>
            <person name="Huang J."/>
            <person name="Zhao X.W."/>
            <person name="Ke S."/>
            <person name="Chen Y.Y."/>
            <person name="Wu W.L."/>
            <person name="Hsu J.L."/>
            <person name="Lin Y.F."/>
            <person name="Huang M.D."/>
            <person name="Li C.Y."/>
            <person name="Huang L."/>
            <person name="Wang Z.W."/>
            <person name="Zhao X."/>
            <person name="Zhong W.Y."/>
            <person name="Peng D.H."/>
            <person name="Ahmad S."/>
            <person name="Lan S."/>
            <person name="Zhang J.S."/>
            <person name="Tsai W.C."/>
            <person name="Van de Peer Y."/>
            <person name="Liu Z.J."/>
        </authorList>
    </citation>
    <scope>NUCLEOTIDE SEQUENCE</scope>
    <source>
        <strain evidence="1">CP</strain>
    </source>
</reference>
<dbReference type="Proteomes" id="UP001180020">
    <property type="component" value="Unassembled WGS sequence"/>
</dbReference>
<evidence type="ECO:0000313" key="2">
    <source>
        <dbReference type="Proteomes" id="UP001180020"/>
    </source>
</evidence>
<keyword evidence="2" id="KW-1185">Reference proteome</keyword>
<accession>A0AAV9FX62</accession>
<evidence type="ECO:0000313" key="1">
    <source>
        <dbReference type="EMBL" id="KAK1327233.1"/>
    </source>
</evidence>